<feature type="transmembrane region" description="Helical" evidence="7">
    <location>
        <begin position="156"/>
        <end position="184"/>
    </location>
</feature>
<dbReference type="CDD" id="cd03228">
    <property type="entry name" value="ABCC_MRP_Like"/>
    <property type="match status" value="1"/>
</dbReference>
<dbReference type="PROSITE" id="PS50893">
    <property type="entry name" value="ABC_TRANSPORTER_2"/>
    <property type="match status" value="1"/>
</dbReference>
<dbReference type="AlphaFoldDB" id="A0A2U1E6Z9"/>
<dbReference type="InterPro" id="IPR036640">
    <property type="entry name" value="ABC1_TM_sf"/>
</dbReference>
<dbReference type="InterPro" id="IPR039421">
    <property type="entry name" value="Type_1_exporter"/>
</dbReference>
<dbReference type="GO" id="GO:0005886">
    <property type="term" value="C:plasma membrane"/>
    <property type="evidence" value="ECO:0007669"/>
    <property type="project" value="UniProtKB-SubCell"/>
</dbReference>
<keyword evidence="5 7" id="KW-1133">Transmembrane helix</keyword>
<comment type="caution">
    <text evidence="10">The sequence shown here is derived from an EMBL/GenBank/DDBJ whole genome shotgun (WGS) entry which is preliminary data.</text>
</comment>
<dbReference type="InterPro" id="IPR003593">
    <property type="entry name" value="AAA+_ATPase"/>
</dbReference>
<evidence type="ECO:0000313" key="10">
    <source>
        <dbReference type="EMBL" id="PVY95675.1"/>
    </source>
</evidence>
<dbReference type="SMART" id="SM00382">
    <property type="entry name" value="AAA"/>
    <property type="match status" value="1"/>
</dbReference>
<dbReference type="Proteomes" id="UP000245793">
    <property type="component" value="Unassembled WGS sequence"/>
</dbReference>
<evidence type="ECO:0000256" key="4">
    <source>
        <dbReference type="ARBA" id="ARBA00022840"/>
    </source>
</evidence>
<dbReference type="EMBL" id="QEKV01000001">
    <property type="protein sequence ID" value="PVY95675.1"/>
    <property type="molecule type" value="Genomic_DNA"/>
</dbReference>
<evidence type="ECO:0000256" key="6">
    <source>
        <dbReference type="ARBA" id="ARBA00023136"/>
    </source>
</evidence>
<sequence>MKDKYSFFSNLFFLIKNWFKKDTFGAIVVFVSAIISVIIPMVDAFITRTVANSIIESAEISFFIRELAVLFCVYIVLKFINVWAEERTWFFQNKVSMLYGVDLMDAVMDKELADFESTKGRSLFERAKSFAFDGDQADGAWSAIRFSKLLTSFVGFLTYTIIFSKVSFVLIAIVILTSFIAYFLQHKLTEFGNVTADEMSLEEMRLYYLYRIAGESRAQREVRILNAFGMVYSYLAKFSNAYYSILRKYTKKANTSTELQAVLGFVRDFFTYYILAKNAALGKISTGDFIFYLTLVVGFSEWLNNFTGHIMSLKRISIGCGKYREFVDEKKDEDKKPDIDVINDIELKNLSFQYDEDSKILKDINLSMKRGDSVAIVGENGAGKTTLIKVLAGLYKPTAGEIYVNGKDFNNFSSESIYKRTSILFQDYFMLPGTLLENMDNKGLDEKRATEFVEKLGLKDRIDGLTDGLQSEVIDVENNKIEGFSGGELQRILLIKSLMKESDILILDEPTAALDPISEEKLYNEYKDFSRDKISIFISHRITSTRFCDKIIYLENGEIAEYGTYEELMKLNGKYKKMFDLQAKYYKEDENEDD</sequence>
<dbReference type="GO" id="GO:0005524">
    <property type="term" value="F:ATP binding"/>
    <property type="evidence" value="ECO:0007669"/>
    <property type="project" value="UniProtKB-KW"/>
</dbReference>
<evidence type="ECO:0000313" key="11">
    <source>
        <dbReference type="Proteomes" id="UP000245793"/>
    </source>
</evidence>
<evidence type="ECO:0000256" key="3">
    <source>
        <dbReference type="ARBA" id="ARBA00022741"/>
    </source>
</evidence>
<reference evidence="10 11" key="1">
    <citation type="submission" date="2018-04" db="EMBL/GenBank/DDBJ databases">
        <title>Genomic Encyclopedia of Type Strains, Phase IV (KMG-IV): sequencing the most valuable type-strain genomes for metagenomic binning, comparative biology and taxonomic classification.</title>
        <authorList>
            <person name="Goeker M."/>
        </authorList>
    </citation>
    <scope>NUCLEOTIDE SEQUENCE [LARGE SCALE GENOMIC DNA]</scope>
    <source>
        <strain evidence="10 11">DSM 20705</strain>
    </source>
</reference>
<dbReference type="RefSeq" id="WP_116479574.1">
    <property type="nucleotide sequence ID" value="NZ_QEKV01000001.1"/>
</dbReference>
<dbReference type="PROSITE" id="PS50929">
    <property type="entry name" value="ABC_TM1F"/>
    <property type="match status" value="1"/>
</dbReference>
<evidence type="ECO:0000256" key="2">
    <source>
        <dbReference type="ARBA" id="ARBA00022692"/>
    </source>
</evidence>
<evidence type="ECO:0000259" key="8">
    <source>
        <dbReference type="PROSITE" id="PS50893"/>
    </source>
</evidence>
<dbReference type="SUPFAM" id="SSF52540">
    <property type="entry name" value="P-loop containing nucleoside triphosphate hydrolases"/>
    <property type="match status" value="1"/>
</dbReference>
<gene>
    <name evidence="10" type="ORF">C7381_101201</name>
</gene>
<keyword evidence="11" id="KW-1185">Reference proteome</keyword>
<accession>A0A2U1E6Z9</accession>
<dbReference type="PANTHER" id="PTHR43394:SF1">
    <property type="entry name" value="ATP-BINDING CASSETTE SUB-FAMILY B MEMBER 10, MITOCHONDRIAL"/>
    <property type="match status" value="1"/>
</dbReference>
<dbReference type="InterPro" id="IPR011527">
    <property type="entry name" value="ABC1_TM_dom"/>
</dbReference>
<keyword evidence="2 7" id="KW-0812">Transmembrane</keyword>
<name>A0A2U1E6Z9_9FIRM</name>
<feature type="transmembrane region" description="Helical" evidence="7">
    <location>
        <begin position="24"/>
        <end position="46"/>
    </location>
</feature>
<dbReference type="SUPFAM" id="SSF90123">
    <property type="entry name" value="ABC transporter transmembrane region"/>
    <property type="match status" value="1"/>
</dbReference>
<dbReference type="GO" id="GO:0016887">
    <property type="term" value="F:ATP hydrolysis activity"/>
    <property type="evidence" value="ECO:0007669"/>
    <property type="project" value="InterPro"/>
</dbReference>
<feature type="transmembrane region" description="Helical" evidence="7">
    <location>
        <begin position="67"/>
        <end position="84"/>
    </location>
</feature>
<evidence type="ECO:0000256" key="1">
    <source>
        <dbReference type="ARBA" id="ARBA00004651"/>
    </source>
</evidence>
<protein>
    <submittedName>
        <fullName evidence="10">ATP-binding cassette subfamily B protein</fullName>
    </submittedName>
</protein>
<dbReference type="InterPro" id="IPR017871">
    <property type="entry name" value="ABC_transporter-like_CS"/>
</dbReference>
<keyword evidence="3" id="KW-0547">Nucleotide-binding</keyword>
<evidence type="ECO:0000256" key="5">
    <source>
        <dbReference type="ARBA" id="ARBA00022989"/>
    </source>
</evidence>
<keyword evidence="4 10" id="KW-0067">ATP-binding</keyword>
<dbReference type="PANTHER" id="PTHR43394">
    <property type="entry name" value="ATP-DEPENDENT PERMEASE MDL1, MITOCHONDRIAL"/>
    <property type="match status" value="1"/>
</dbReference>
<dbReference type="InterPro" id="IPR003439">
    <property type="entry name" value="ABC_transporter-like_ATP-bd"/>
</dbReference>
<dbReference type="InterPro" id="IPR027417">
    <property type="entry name" value="P-loop_NTPase"/>
</dbReference>
<dbReference type="Pfam" id="PF00005">
    <property type="entry name" value="ABC_tran"/>
    <property type="match status" value="1"/>
</dbReference>
<feature type="domain" description="ABC transporter" evidence="8">
    <location>
        <begin position="345"/>
        <end position="581"/>
    </location>
</feature>
<evidence type="ECO:0000256" key="7">
    <source>
        <dbReference type="SAM" id="Phobius"/>
    </source>
</evidence>
<dbReference type="Gene3D" id="3.40.50.300">
    <property type="entry name" value="P-loop containing nucleotide triphosphate hydrolases"/>
    <property type="match status" value="1"/>
</dbReference>
<organism evidence="10 11">
    <name type="scientific">Ezakiella coagulans</name>
    <dbReference type="NCBI Taxonomy" id="46507"/>
    <lineage>
        <taxon>Bacteria</taxon>
        <taxon>Bacillati</taxon>
        <taxon>Bacillota</taxon>
        <taxon>Tissierellia</taxon>
        <taxon>Ezakiella</taxon>
    </lineage>
</organism>
<proteinExistence type="predicted"/>
<dbReference type="GO" id="GO:0015421">
    <property type="term" value="F:ABC-type oligopeptide transporter activity"/>
    <property type="evidence" value="ECO:0007669"/>
    <property type="project" value="TreeGrafter"/>
</dbReference>
<evidence type="ECO:0000259" key="9">
    <source>
        <dbReference type="PROSITE" id="PS50929"/>
    </source>
</evidence>
<feature type="domain" description="ABC transmembrane type-1" evidence="9">
    <location>
        <begin position="27"/>
        <end position="315"/>
    </location>
</feature>
<dbReference type="PROSITE" id="PS00211">
    <property type="entry name" value="ABC_TRANSPORTER_1"/>
    <property type="match status" value="1"/>
</dbReference>
<comment type="subcellular location">
    <subcellularLocation>
        <location evidence="1">Cell membrane</location>
        <topology evidence="1">Multi-pass membrane protein</topology>
    </subcellularLocation>
</comment>
<keyword evidence="6 7" id="KW-0472">Membrane</keyword>
<dbReference type="Gene3D" id="1.20.1560.10">
    <property type="entry name" value="ABC transporter type 1, transmembrane domain"/>
    <property type="match status" value="1"/>
</dbReference>